<reference evidence="2" key="1">
    <citation type="journal article" date="2008" name="Nat. Genet.">
        <title>The Pristionchus pacificus genome provides a unique perspective on nematode lifestyle and parasitism.</title>
        <authorList>
            <person name="Dieterich C."/>
            <person name="Clifton S.W."/>
            <person name="Schuster L.N."/>
            <person name="Chinwalla A."/>
            <person name="Delehaunty K."/>
            <person name="Dinkelacker I."/>
            <person name="Fulton L."/>
            <person name="Fulton R."/>
            <person name="Godfrey J."/>
            <person name="Minx P."/>
            <person name="Mitreva M."/>
            <person name="Roeseler W."/>
            <person name="Tian H."/>
            <person name="Witte H."/>
            <person name="Yang S.P."/>
            <person name="Wilson R.K."/>
            <person name="Sommer R.J."/>
        </authorList>
    </citation>
    <scope>NUCLEOTIDE SEQUENCE [LARGE SCALE GENOMIC DNA]</scope>
    <source>
        <strain evidence="2">PS312</strain>
    </source>
</reference>
<dbReference type="EnsemblMetazoa" id="PPA39050.1">
    <property type="protein sequence ID" value="PPA39050.1"/>
    <property type="gene ID" value="WBGene00277419"/>
</dbReference>
<name>A0A2A6CAF9_PRIPA</name>
<accession>A0A2A6CAF9</accession>
<sequence>MCFAVIYPISPSLRGASFSMWLHSFTDAPFLPDPAVEDSKKMHPPPSPLSPLFSLFDFCCFCHVHIFLVVFFLVTIYLG</sequence>
<gene>
    <name evidence="1" type="primary">WBGene00277419</name>
</gene>
<reference evidence="1" key="2">
    <citation type="submission" date="2022-06" db="UniProtKB">
        <authorList>
            <consortium name="EnsemblMetazoa"/>
        </authorList>
    </citation>
    <scope>IDENTIFICATION</scope>
    <source>
        <strain evidence="1">PS312</strain>
    </source>
</reference>
<organism evidence="1 2">
    <name type="scientific">Pristionchus pacificus</name>
    <name type="common">Parasitic nematode worm</name>
    <dbReference type="NCBI Taxonomy" id="54126"/>
    <lineage>
        <taxon>Eukaryota</taxon>
        <taxon>Metazoa</taxon>
        <taxon>Ecdysozoa</taxon>
        <taxon>Nematoda</taxon>
        <taxon>Chromadorea</taxon>
        <taxon>Rhabditida</taxon>
        <taxon>Rhabditina</taxon>
        <taxon>Diplogasteromorpha</taxon>
        <taxon>Diplogasteroidea</taxon>
        <taxon>Neodiplogasteridae</taxon>
        <taxon>Pristionchus</taxon>
    </lineage>
</organism>
<keyword evidence="2" id="KW-1185">Reference proteome</keyword>
<dbReference type="Proteomes" id="UP000005239">
    <property type="component" value="Unassembled WGS sequence"/>
</dbReference>
<dbReference type="AlphaFoldDB" id="A0A2A6CAF9"/>
<evidence type="ECO:0000313" key="2">
    <source>
        <dbReference type="Proteomes" id="UP000005239"/>
    </source>
</evidence>
<protein>
    <submittedName>
        <fullName evidence="1">Uncharacterized protein</fullName>
    </submittedName>
</protein>
<accession>A0A8R1UUE0</accession>
<evidence type="ECO:0000313" key="1">
    <source>
        <dbReference type="EnsemblMetazoa" id="PPA39050.1"/>
    </source>
</evidence>
<proteinExistence type="predicted"/>